<comment type="caution">
    <text evidence="2">The sequence shown here is derived from an EMBL/GenBank/DDBJ whole genome shotgun (WGS) entry which is preliminary data.</text>
</comment>
<name>A0A645CF52_9ZZZZ</name>
<dbReference type="AlphaFoldDB" id="A0A645CF52"/>
<dbReference type="Gene3D" id="3.30.830.10">
    <property type="entry name" value="Metalloenzyme, LuxS/M16 peptidase-like"/>
    <property type="match status" value="1"/>
</dbReference>
<accession>A0A645CF52</accession>
<dbReference type="SUPFAM" id="SSF63411">
    <property type="entry name" value="LuxS/MPP-like metallohydrolase"/>
    <property type="match status" value="1"/>
</dbReference>
<proteinExistence type="predicted"/>
<organism evidence="2">
    <name type="scientific">bioreactor metagenome</name>
    <dbReference type="NCBI Taxonomy" id="1076179"/>
    <lineage>
        <taxon>unclassified sequences</taxon>
        <taxon>metagenomes</taxon>
        <taxon>ecological metagenomes</taxon>
    </lineage>
</organism>
<feature type="domain" description="Peptidase M16 C-terminal" evidence="1">
    <location>
        <begin position="3"/>
        <end position="148"/>
    </location>
</feature>
<evidence type="ECO:0000259" key="1">
    <source>
        <dbReference type="Pfam" id="PF05193"/>
    </source>
</evidence>
<evidence type="ECO:0000313" key="2">
    <source>
        <dbReference type="EMBL" id="MPM75535.1"/>
    </source>
</evidence>
<dbReference type="InterPro" id="IPR011249">
    <property type="entry name" value="Metalloenz_LuxS/M16"/>
</dbReference>
<dbReference type="EMBL" id="VSSQ01026690">
    <property type="protein sequence ID" value="MPM75535.1"/>
    <property type="molecule type" value="Genomic_DNA"/>
</dbReference>
<gene>
    <name evidence="2" type="ORF">SDC9_122528</name>
</gene>
<protein>
    <recommendedName>
        <fullName evidence="1">Peptidase M16 C-terminal domain-containing protein</fullName>
    </recommendedName>
</protein>
<dbReference type="Pfam" id="PF05193">
    <property type="entry name" value="Peptidase_M16_C"/>
    <property type="match status" value="1"/>
</dbReference>
<dbReference type="InterPro" id="IPR007863">
    <property type="entry name" value="Peptidase_M16_C"/>
</dbReference>
<reference evidence="2" key="1">
    <citation type="submission" date="2019-08" db="EMBL/GenBank/DDBJ databases">
        <authorList>
            <person name="Kucharzyk K."/>
            <person name="Murdoch R.W."/>
            <person name="Higgins S."/>
            <person name="Loffler F."/>
        </authorList>
    </citation>
    <scope>NUCLEOTIDE SEQUENCE</scope>
</reference>
<dbReference type="GO" id="GO:0046872">
    <property type="term" value="F:metal ion binding"/>
    <property type="evidence" value="ECO:0007669"/>
    <property type="project" value="InterPro"/>
</dbReference>
<sequence>MEAALKAALSDLPQTGRRVLPKCTAVPFPAKGAPRVIEDRMDVTQGKLAMGFRTGGASAFREDLPDFLVFNAVYGGTTTSKLFMNVREKLSLCYFASSLIEKYKGIMLVSAGIEFDKYEQTKSEIVAQLDACREGKIDEGELEGAKRSVISTLRANLDSLGRLEDFWLGQASAGLTEGPDELALRVAGVTAAQAAAVAKNVTLDTVYFLRGKEG</sequence>